<name>A0A8K0JBC8_9HYPO</name>
<keyword evidence="2" id="KW-1185">Reference proteome</keyword>
<accession>A0A8K0JBC8</accession>
<dbReference type="AlphaFoldDB" id="A0A8K0JBC8"/>
<dbReference type="Proteomes" id="UP000811619">
    <property type="component" value="Unassembled WGS sequence"/>
</dbReference>
<protein>
    <submittedName>
        <fullName evidence="1">Uncharacterized protein</fullName>
    </submittedName>
</protein>
<reference evidence="1" key="1">
    <citation type="journal article" date="2020" name="bioRxiv">
        <title>Whole genome comparisons of ergot fungi reveals the divergence and evolution of species within the genus Claviceps are the result of varying mechanisms driving genome evolution and host range expansion.</title>
        <authorList>
            <person name="Wyka S.A."/>
            <person name="Mondo S.J."/>
            <person name="Liu M."/>
            <person name="Dettman J."/>
            <person name="Nalam V."/>
            <person name="Broders K.D."/>
        </authorList>
    </citation>
    <scope>NUCLEOTIDE SEQUENCE</scope>
    <source>
        <strain evidence="1">CCC 489</strain>
    </source>
</reference>
<dbReference type="EMBL" id="SRPY01000085">
    <property type="protein sequence ID" value="KAG5929010.1"/>
    <property type="molecule type" value="Genomic_DNA"/>
</dbReference>
<comment type="caution">
    <text evidence="1">The sequence shown here is derived from an EMBL/GenBank/DDBJ whole genome shotgun (WGS) entry which is preliminary data.</text>
</comment>
<gene>
    <name evidence="1" type="ORF">E4U42_007437</name>
</gene>
<evidence type="ECO:0000313" key="2">
    <source>
        <dbReference type="Proteomes" id="UP000811619"/>
    </source>
</evidence>
<organism evidence="1 2">
    <name type="scientific">Claviceps africana</name>
    <dbReference type="NCBI Taxonomy" id="83212"/>
    <lineage>
        <taxon>Eukaryota</taxon>
        <taxon>Fungi</taxon>
        <taxon>Dikarya</taxon>
        <taxon>Ascomycota</taxon>
        <taxon>Pezizomycotina</taxon>
        <taxon>Sordariomycetes</taxon>
        <taxon>Hypocreomycetidae</taxon>
        <taxon>Hypocreales</taxon>
        <taxon>Clavicipitaceae</taxon>
        <taxon>Claviceps</taxon>
    </lineage>
</organism>
<sequence>MALGNVYQEGLCGPFDNIVSSQSVRVGRHLTEHLQLATELAWRMLKTQLSPWCGERFSHVLLIHCYRYQVAAVGTFLNYIRLLGRYVDFVR</sequence>
<proteinExistence type="predicted"/>
<evidence type="ECO:0000313" key="1">
    <source>
        <dbReference type="EMBL" id="KAG5929010.1"/>
    </source>
</evidence>